<proteinExistence type="predicted"/>
<feature type="region of interest" description="Disordered" evidence="1">
    <location>
        <begin position="201"/>
        <end position="223"/>
    </location>
</feature>
<evidence type="ECO:0000313" key="2">
    <source>
        <dbReference type="EMBL" id="KKQ47345.1"/>
    </source>
</evidence>
<dbReference type="EMBL" id="LBTU01000011">
    <property type="protein sequence ID" value="KKQ47345.1"/>
    <property type="molecule type" value="Genomic_DNA"/>
</dbReference>
<accession>A0A0G0I8N0</accession>
<name>A0A0G0I8N0_9BACT</name>
<dbReference type="AlphaFoldDB" id="A0A0G0I8N0"/>
<dbReference type="Proteomes" id="UP000034430">
    <property type="component" value="Unassembled WGS sequence"/>
</dbReference>
<organism evidence="2">
    <name type="scientific">Candidatus Yanofskybacteria bacterium GW2011_GWC2_37_9</name>
    <dbReference type="NCBI Taxonomy" id="1619028"/>
    <lineage>
        <taxon>Bacteria</taxon>
        <taxon>Candidatus Yanofskyibacteriota</taxon>
    </lineage>
</organism>
<protein>
    <submittedName>
        <fullName evidence="2">Uncharacterized protein</fullName>
    </submittedName>
</protein>
<evidence type="ECO:0000256" key="1">
    <source>
        <dbReference type="SAM" id="MobiDB-lite"/>
    </source>
</evidence>
<comment type="caution">
    <text evidence="2">The sequence shown here is derived from an EMBL/GenBank/DDBJ whole genome shotgun (WGS) entry which is preliminary data.</text>
</comment>
<feature type="compositionally biased region" description="Basic and acidic residues" evidence="1">
    <location>
        <begin position="149"/>
        <end position="158"/>
    </location>
</feature>
<feature type="region of interest" description="Disordered" evidence="1">
    <location>
        <begin position="91"/>
        <end position="162"/>
    </location>
</feature>
<feature type="compositionally biased region" description="Basic and acidic residues" evidence="1">
    <location>
        <begin position="91"/>
        <end position="108"/>
    </location>
</feature>
<gene>
    <name evidence="2" type="ORF">US65_C0011G0015</name>
</gene>
<reference evidence="2" key="1">
    <citation type="journal article" date="2015" name="Nature">
        <title>rRNA introns, odd ribosomes, and small enigmatic genomes across a large radiation of phyla.</title>
        <authorList>
            <person name="Brown C.T."/>
            <person name="Hug L.A."/>
            <person name="Thomas B.C."/>
            <person name="Sharon I."/>
            <person name="Castelle C.J."/>
            <person name="Singh A."/>
            <person name="Wilkins M.J."/>
            <person name="Williams K.H."/>
            <person name="Banfield J.F."/>
        </authorList>
    </citation>
    <scope>NUCLEOTIDE SEQUENCE [LARGE SCALE GENOMIC DNA]</scope>
</reference>
<feature type="region of interest" description="Disordered" evidence="1">
    <location>
        <begin position="1"/>
        <end position="29"/>
    </location>
</feature>
<sequence length="367" mass="41372">MAENIPQNPKKETVKINLPPRPTPDPSLEIRLPEAEKDLIVAEKGRLAMYWDKFKSGSKTRKIVQALTASAMLSGGGYGVKKTVDYMRQGEKDTTEKIEEKDTTKNETGEIYTSKATNLTEEAEKIKRVAIETPPAPEPTPATPAVKEPTYDRYDQPFEPKQAPIKKPTAEEIKKEIEKEIENKKTESAFVVAPKTPEKRRGINEGERVNPYQPPTPKNVQRQTQVNGTEGGFVTPYGATSYGPSVNFGNFAPPGIFTENSFHLSDKMLEEVEEVYENNIEIIFPNDTLRLWKKIKNKSAYELMNTLESKIPREHRALSSYLKKLEEKTGLGPRSGVRGGTESIEKYMERTLQEAKQKGTIDELKLK</sequence>